<dbReference type="AlphaFoldDB" id="A0A1M4IGS5"/>
<dbReference type="InterPro" id="IPR005118">
    <property type="entry name" value="TRCF_C"/>
</dbReference>
<dbReference type="CDD" id="cd17991">
    <property type="entry name" value="DEXHc_TRCF"/>
    <property type="match status" value="1"/>
</dbReference>
<dbReference type="InterPro" id="IPR003711">
    <property type="entry name" value="CarD-like/TRCF_RID"/>
</dbReference>
<evidence type="ECO:0000259" key="15">
    <source>
        <dbReference type="PROSITE" id="PS51192"/>
    </source>
</evidence>
<dbReference type="EC" id="3.6.4.-" evidence="13"/>
<dbReference type="InterPro" id="IPR001650">
    <property type="entry name" value="Helicase_C-like"/>
</dbReference>
<dbReference type="GO" id="GO:0005737">
    <property type="term" value="C:cytoplasm"/>
    <property type="evidence" value="ECO:0007669"/>
    <property type="project" value="UniProtKB-SubCell"/>
</dbReference>
<dbReference type="GO" id="GO:0006355">
    <property type="term" value="P:regulation of DNA-templated transcription"/>
    <property type="evidence" value="ECO:0007669"/>
    <property type="project" value="UniProtKB-UniRule"/>
</dbReference>
<keyword evidence="5 13" id="KW-0378">Hydrolase</keyword>
<dbReference type="GO" id="GO:0016787">
    <property type="term" value="F:hydrolase activity"/>
    <property type="evidence" value="ECO:0007669"/>
    <property type="project" value="UniProtKB-KW"/>
</dbReference>
<feature type="domain" description="Helicase C-terminal" evidence="16">
    <location>
        <begin position="876"/>
        <end position="1030"/>
    </location>
</feature>
<evidence type="ECO:0000256" key="12">
    <source>
        <dbReference type="ARBA" id="ARBA00070128"/>
    </source>
</evidence>
<gene>
    <name evidence="13" type="primary">mfd</name>
    <name evidence="17" type="ORF">XTGNCPPB3709_1401</name>
</gene>
<dbReference type="InterPro" id="IPR014001">
    <property type="entry name" value="Helicase_ATP-bd"/>
</dbReference>
<organism evidence="17 18">
    <name type="scientific">Xanthomonas graminis pv. graminis</name>
    <dbReference type="NCBI Taxonomy" id="134874"/>
    <lineage>
        <taxon>Bacteria</taxon>
        <taxon>Pseudomonadati</taxon>
        <taxon>Pseudomonadota</taxon>
        <taxon>Gammaproteobacteria</taxon>
        <taxon>Lysobacterales</taxon>
        <taxon>Lysobacteraceae</taxon>
        <taxon>Xanthomonas</taxon>
        <taxon>Xanthomonas translucens group</taxon>
        <taxon>Xanthomonas graminis</taxon>
    </lineage>
</organism>
<dbReference type="SMART" id="SM00982">
    <property type="entry name" value="TRCF"/>
    <property type="match status" value="1"/>
</dbReference>
<dbReference type="PROSITE" id="PS51192">
    <property type="entry name" value="HELICASE_ATP_BIND_1"/>
    <property type="match status" value="1"/>
</dbReference>
<evidence type="ECO:0000256" key="6">
    <source>
        <dbReference type="ARBA" id="ARBA00022806"/>
    </source>
</evidence>
<dbReference type="Gene3D" id="3.40.50.11140">
    <property type="match status" value="1"/>
</dbReference>
<dbReference type="InterPro" id="IPR004576">
    <property type="entry name" value="Mfd"/>
</dbReference>
<dbReference type="PROSITE" id="PS51194">
    <property type="entry name" value="HELICASE_CTER"/>
    <property type="match status" value="1"/>
</dbReference>
<feature type="compositionally biased region" description="Low complexity" evidence="14">
    <location>
        <begin position="455"/>
        <end position="475"/>
    </location>
</feature>
<dbReference type="RefSeq" id="WP_009592486.1">
    <property type="nucleotide sequence ID" value="NZ_CP076252.1"/>
</dbReference>
<keyword evidence="2 13" id="KW-0963">Cytoplasm</keyword>
<dbReference type="HAMAP" id="MF_00969">
    <property type="entry name" value="TRCF"/>
    <property type="match status" value="1"/>
</dbReference>
<evidence type="ECO:0000313" key="17">
    <source>
        <dbReference type="EMBL" id="SBV87476.1"/>
    </source>
</evidence>
<dbReference type="InterPro" id="IPR027417">
    <property type="entry name" value="P-loop_NTPase"/>
</dbReference>
<dbReference type="InterPro" id="IPR036101">
    <property type="entry name" value="CarD-like/TRCF_RID_sf"/>
</dbReference>
<dbReference type="InterPro" id="IPR011545">
    <property type="entry name" value="DEAD/DEAH_box_helicase_dom"/>
</dbReference>
<dbReference type="Gene3D" id="3.90.1150.50">
    <property type="entry name" value="Transcription-repair-coupling factor, D7 domain"/>
    <property type="match status" value="1"/>
</dbReference>
<evidence type="ECO:0000256" key="14">
    <source>
        <dbReference type="SAM" id="MobiDB-lite"/>
    </source>
</evidence>
<dbReference type="Pfam" id="PF00271">
    <property type="entry name" value="Helicase_C"/>
    <property type="match status" value="1"/>
</dbReference>
<dbReference type="Gene3D" id="2.40.10.170">
    <property type="match status" value="1"/>
</dbReference>
<accession>A0A1M4IGS5</accession>
<keyword evidence="4 13" id="KW-0227">DNA damage</keyword>
<name>A0A1M4IGS5_9XANT</name>
<feature type="region of interest" description="Disordered" evidence="14">
    <location>
        <begin position="440"/>
        <end position="492"/>
    </location>
</feature>
<dbReference type="SUPFAM" id="SSF143517">
    <property type="entry name" value="TRCF domain-like"/>
    <property type="match status" value="1"/>
</dbReference>
<dbReference type="SUPFAM" id="SSF52540">
    <property type="entry name" value="P-loop containing nucleoside triphosphate hydrolases"/>
    <property type="match status" value="5"/>
</dbReference>
<dbReference type="SUPFAM" id="SSF141259">
    <property type="entry name" value="CarD-like"/>
    <property type="match status" value="1"/>
</dbReference>
<dbReference type="InterPro" id="IPR037235">
    <property type="entry name" value="TRCF-like_C_D7"/>
</dbReference>
<dbReference type="FunFam" id="3.40.50.300:FF:000546">
    <property type="entry name" value="Transcription-repair-coupling factor"/>
    <property type="match status" value="1"/>
</dbReference>
<proteinExistence type="inferred from homology"/>
<evidence type="ECO:0000259" key="16">
    <source>
        <dbReference type="PROSITE" id="PS51194"/>
    </source>
</evidence>
<evidence type="ECO:0000256" key="5">
    <source>
        <dbReference type="ARBA" id="ARBA00022801"/>
    </source>
</evidence>
<dbReference type="PANTHER" id="PTHR47964">
    <property type="entry name" value="ATP-DEPENDENT DNA HELICASE HOMOLOG RECG, CHLOROPLASTIC"/>
    <property type="match status" value="1"/>
</dbReference>
<dbReference type="Pfam" id="PF17757">
    <property type="entry name" value="UvrB_inter"/>
    <property type="match status" value="1"/>
</dbReference>
<keyword evidence="8 13" id="KW-0238">DNA-binding</keyword>
<evidence type="ECO:0000256" key="8">
    <source>
        <dbReference type="ARBA" id="ARBA00023125"/>
    </source>
</evidence>
<dbReference type="NCBIfam" id="TIGR00580">
    <property type="entry name" value="mfd"/>
    <property type="match status" value="1"/>
</dbReference>
<evidence type="ECO:0000256" key="13">
    <source>
        <dbReference type="HAMAP-Rule" id="MF_00969"/>
    </source>
</evidence>
<dbReference type="InterPro" id="IPR048635">
    <property type="entry name" value="MFD_D3"/>
</dbReference>
<dbReference type="Gene3D" id="3.30.2060.10">
    <property type="entry name" value="Penicillin-binding protein 1b domain"/>
    <property type="match status" value="1"/>
</dbReference>
<evidence type="ECO:0000256" key="10">
    <source>
        <dbReference type="ARBA" id="ARBA00061104"/>
    </source>
</evidence>
<keyword evidence="7 13" id="KW-0067">ATP-binding</keyword>
<dbReference type="GO" id="GO:0005524">
    <property type="term" value="F:ATP binding"/>
    <property type="evidence" value="ECO:0007669"/>
    <property type="project" value="UniProtKB-UniRule"/>
</dbReference>
<dbReference type="SMART" id="SM01058">
    <property type="entry name" value="CarD_TRCF"/>
    <property type="match status" value="1"/>
</dbReference>
<evidence type="ECO:0000256" key="11">
    <source>
        <dbReference type="ARBA" id="ARBA00061399"/>
    </source>
</evidence>
<sequence>MAPLSFPVPPLPKSGQLRAFWRAPASSSALAWHIACAAAAHRGPLLVVARDNQSAHQIEADLHTLLASDGSLPVVPFPDWETLPYDQFSPHPDIISQRLSALHRLPTLQQGIVVVPVQTLMQRVGPLRYIVGGSFDLRVGQRLDLEAEKRRLESAGYRNVPQVMDPGDFAVRGGLLDVYPMGADTPLRIELLDEDIDSIRAFDPESQRSLDHVQEVKMLPGREVPMDDVSVERVLATLRERFDVDTRRSALYQDLKARLAPSGIEYYLPLFFQEARSAGPSARDATATLFDYLGATVLPLLAPGVGAAADAFWAQTQNRYEQRRHDVERPLLAPEELYQAPDTLREKLNGLPRIEVWAADHARIDDAQALGDQPLPPLPVAAKDAAPAEALKSFLGSYAGRVLIAADSPGRREALLEVLAAAGLKPEVIPNFATFLAAPPGTRWREAPDAGTPRAPSSAQKAAASSASANAAQAQVTGGRPLPPPPLPQGEGLASDVAPARFAIAVAPLDDGFALDDPHIAVLTERQLFPERAGQPRRTRRAGREPEAIIRDLGELTEGAPIVHEDHGVGRYRGLIVLDAGGMPGEFLEIEYAKGDRLYVPVAQLHLISRYSGASAETAPLHSLGGEQWSKAKRRAAEKVRDVAAELLEIQARRRARAGLALQVDRAMYEPFAAGFPFEETTDQLAAIEATLRDLASSQPMDRVVCGDVGFGKTEVAVRAAFAAASAGKQVAVLVPTTLLAEQHYRNFRDRFADWPLRVEVLSRFKSAKEIKAELEKVADGGIDVIIGTHRLLQPDVKFKDLGLVVVDEEQRFGVRQKEALKALRANVHLLTLTATPIPRTLNMAMAGLRDLSIIATPPPNRLAVQTFVTAWDNALLREAFQRELARGGQLYFLHNDVESIGRMQRELSELVPEARIGIAHGQMPERELERVMLDFQKQRFNVLLSTTIIESGIDIPNANTIVINRADRFGLAQLHQLRGRVGRSHHRAYAYLLVPDRRSITGDAQKRLDAIASMDELGAGFTLATHDLEIRGAGELLGEDQSGQMAEVGFSLYTELLERAVRSIRQGKLPDLDAGEEARGAEVELHVPALIPDDYLPDVHTRLTLYKRISSARDSEQLRELQVEMIDRFGLLPEAVKHLYAIAELKLQANTLGIRKLELGENGGRIVFESKPNIDPMTIIQMIQKQPMLYAMDGPDKLKLKLPLPEAADRFNAARGLLAALSPR</sequence>
<dbReference type="PANTHER" id="PTHR47964:SF1">
    <property type="entry name" value="ATP-DEPENDENT DNA HELICASE HOMOLOG RECG, CHLOROPLASTIC"/>
    <property type="match status" value="1"/>
</dbReference>
<comment type="similarity">
    <text evidence="10 13">In the N-terminal section; belongs to the UvrB family.</text>
</comment>
<dbReference type="Pfam" id="PF03461">
    <property type="entry name" value="TRCF"/>
    <property type="match status" value="1"/>
</dbReference>
<dbReference type="Gene3D" id="3.40.50.11180">
    <property type="match status" value="1"/>
</dbReference>
<evidence type="ECO:0000256" key="3">
    <source>
        <dbReference type="ARBA" id="ARBA00022741"/>
    </source>
</evidence>
<evidence type="ECO:0000256" key="1">
    <source>
        <dbReference type="ARBA" id="ARBA00004496"/>
    </source>
</evidence>
<evidence type="ECO:0000256" key="2">
    <source>
        <dbReference type="ARBA" id="ARBA00022490"/>
    </source>
</evidence>
<keyword evidence="9 13" id="KW-0234">DNA repair</keyword>
<evidence type="ECO:0000256" key="4">
    <source>
        <dbReference type="ARBA" id="ARBA00022763"/>
    </source>
</evidence>
<comment type="similarity">
    <text evidence="11 13">In the C-terminal section; belongs to the helicase family. RecG subfamily.</text>
</comment>
<dbReference type="SMART" id="SM00487">
    <property type="entry name" value="DEXDc"/>
    <property type="match status" value="1"/>
</dbReference>
<feature type="domain" description="Helicase ATP-binding" evidence="15">
    <location>
        <begin position="694"/>
        <end position="855"/>
    </location>
</feature>
<dbReference type="SMART" id="SM00490">
    <property type="entry name" value="HELICc"/>
    <property type="match status" value="1"/>
</dbReference>
<evidence type="ECO:0000313" key="18">
    <source>
        <dbReference type="Proteomes" id="UP000184997"/>
    </source>
</evidence>
<keyword evidence="6" id="KW-0347">Helicase</keyword>
<dbReference type="InterPro" id="IPR041471">
    <property type="entry name" value="UvrB_inter"/>
</dbReference>
<dbReference type="InterPro" id="IPR047112">
    <property type="entry name" value="RecG/Mfd"/>
</dbReference>
<evidence type="ECO:0000256" key="7">
    <source>
        <dbReference type="ARBA" id="ARBA00022840"/>
    </source>
</evidence>
<comment type="function">
    <text evidence="13">Couples transcription and DNA repair by recognizing RNA polymerase (RNAP) stalled at DNA lesions. Mediates ATP-dependent release of RNAP and its truncated transcript from the DNA, and recruitment of nucleotide excision repair machinery to the damaged site.</text>
</comment>
<comment type="subcellular location">
    <subcellularLocation>
        <location evidence="1 13">Cytoplasm</location>
    </subcellularLocation>
</comment>
<dbReference type="Gene3D" id="3.40.50.300">
    <property type="entry name" value="P-loop containing nucleotide triphosphate hydrolases"/>
    <property type="match status" value="2"/>
</dbReference>
<dbReference type="Pfam" id="PF21132">
    <property type="entry name" value="MFD_D3"/>
    <property type="match status" value="1"/>
</dbReference>
<dbReference type="FunFam" id="3.40.50.300:FF:000300">
    <property type="entry name" value="Transcription-repair-coupling factor"/>
    <property type="match status" value="1"/>
</dbReference>
<dbReference type="GO" id="GO:0003678">
    <property type="term" value="F:DNA helicase activity"/>
    <property type="evidence" value="ECO:0007669"/>
    <property type="project" value="TreeGrafter"/>
</dbReference>
<evidence type="ECO:0000256" key="9">
    <source>
        <dbReference type="ARBA" id="ARBA00023204"/>
    </source>
</evidence>
<dbReference type="GO" id="GO:0003684">
    <property type="term" value="F:damaged DNA binding"/>
    <property type="evidence" value="ECO:0007669"/>
    <property type="project" value="InterPro"/>
</dbReference>
<reference evidence="18" key="1">
    <citation type="submission" date="2016-07" db="EMBL/GenBank/DDBJ databases">
        <authorList>
            <person name="Florea S."/>
            <person name="Webb J.S."/>
            <person name="Jaromczyk J."/>
            <person name="Schardl C.L."/>
        </authorList>
    </citation>
    <scope>NUCLEOTIDE SEQUENCE [LARGE SCALE GENOMIC DNA]</scope>
</reference>
<dbReference type="EMBL" id="FLUK01000119">
    <property type="protein sequence ID" value="SBV87476.1"/>
    <property type="molecule type" value="Genomic_DNA"/>
</dbReference>
<dbReference type="Proteomes" id="UP000184997">
    <property type="component" value="Unassembled WGS sequence"/>
</dbReference>
<dbReference type="Pfam" id="PF00270">
    <property type="entry name" value="DEAD"/>
    <property type="match status" value="1"/>
</dbReference>
<protein>
    <recommendedName>
        <fullName evidence="12 13">Transcription-repair-coupling factor</fullName>
        <shortName evidence="13">TRCF</shortName>
        <ecNumber evidence="13">3.6.4.-</ecNumber>
    </recommendedName>
</protein>
<keyword evidence="3 13" id="KW-0547">Nucleotide-binding</keyword>
<dbReference type="Pfam" id="PF02559">
    <property type="entry name" value="CarD_TRCF_RID"/>
    <property type="match status" value="1"/>
</dbReference>
<dbReference type="GO" id="GO:0000716">
    <property type="term" value="P:transcription-coupled nucleotide-excision repair, DNA damage recognition"/>
    <property type="evidence" value="ECO:0007669"/>
    <property type="project" value="UniProtKB-UniRule"/>
</dbReference>